<evidence type="ECO:0000313" key="3">
    <source>
        <dbReference type="Proteomes" id="UP000184251"/>
    </source>
</evidence>
<proteinExistence type="predicted"/>
<dbReference type="STRING" id="1120975.SAMN02746064_00464"/>
<protein>
    <submittedName>
        <fullName evidence="2">Probable DNA metabolism protein</fullName>
    </submittedName>
</protein>
<keyword evidence="3" id="KW-1185">Reference proteome</keyword>
<accession>A0A1M4TE69</accession>
<gene>
    <name evidence="2" type="ORF">SAMN02746064_00464</name>
</gene>
<dbReference type="InterPro" id="IPR025404">
    <property type="entry name" value="DUF4130"/>
</dbReference>
<feature type="domain" description="DUF4130" evidence="1">
    <location>
        <begin position="85"/>
        <end position="242"/>
    </location>
</feature>
<sequence>MINMDYIYDGTFEGLLCCLYCNFSKEAASGIYKKEIYQRHMINSFKEIPSIEKYADYMDQKLKQYLGALVSSQIYQCFLYEKDGTENIILQFVDLCFKKGSKYAGFHTDPIVSAFDDRVRKVKNETHKYVGYVRFSQMGEYLYSSIHPEYNILSLIGDHFADRYKGEKIIIHDVNRNCALVASCGDFLLIPFYNGALPEDAESDFVAKLWKIYFDHIPIKDRINPKLQRNFVPLKYRKDLTEFK</sequence>
<dbReference type="InterPro" id="IPR023875">
    <property type="entry name" value="DNA_repair_put"/>
</dbReference>
<organism evidence="2 3">
    <name type="scientific">Alkalibacter saccharofermentans DSM 14828</name>
    <dbReference type="NCBI Taxonomy" id="1120975"/>
    <lineage>
        <taxon>Bacteria</taxon>
        <taxon>Bacillati</taxon>
        <taxon>Bacillota</taxon>
        <taxon>Clostridia</taxon>
        <taxon>Eubacteriales</taxon>
        <taxon>Eubacteriaceae</taxon>
        <taxon>Alkalibacter</taxon>
    </lineage>
</organism>
<dbReference type="Pfam" id="PF13566">
    <property type="entry name" value="DUF4130"/>
    <property type="match status" value="1"/>
</dbReference>
<evidence type="ECO:0000313" key="2">
    <source>
        <dbReference type="EMBL" id="SHE42675.1"/>
    </source>
</evidence>
<dbReference type="AlphaFoldDB" id="A0A1M4TE69"/>
<dbReference type="EMBL" id="FQTU01000002">
    <property type="protein sequence ID" value="SHE42675.1"/>
    <property type="molecule type" value="Genomic_DNA"/>
</dbReference>
<reference evidence="2 3" key="1">
    <citation type="submission" date="2016-11" db="EMBL/GenBank/DDBJ databases">
        <authorList>
            <person name="Jaros S."/>
            <person name="Januszkiewicz K."/>
            <person name="Wedrychowicz H."/>
        </authorList>
    </citation>
    <scope>NUCLEOTIDE SEQUENCE [LARGE SCALE GENOMIC DNA]</scope>
    <source>
        <strain evidence="2 3">DSM 14828</strain>
    </source>
</reference>
<name>A0A1M4TE69_9FIRM</name>
<dbReference type="Proteomes" id="UP000184251">
    <property type="component" value="Unassembled WGS sequence"/>
</dbReference>
<evidence type="ECO:0000259" key="1">
    <source>
        <dbReference type="Pfam" id="PF13566"/>
    </source>
</evidence>
<dbReference type="NCBIfam" id="TIGR03915">
    <property type="entry name" value="SAM_7_link_chp"/>
    <property type="match status" value="1"/>
</dbReference>